<proteinExistence type="predicted"/>
<protein>
    <submittedName>
        <fullName evidence="1">Uncharacterized protein</fullName>
    </submittedName>
</protein>
<organism evidence="1 2">
    <name type="scientific">Araneus ventricosus</name>
    <name type="common">Orbweaver spider</name>
    <name type="synonym">Epeira ventricosa</name>
    <dbReference type="NCBI Taxonomy" id="182803"/>
    <lineage>
        <taxon>Eukaryota</taxon>
        <taxon>Metazoa</taxon>
        <taxon>Ecdysozoa</taxon>
        <taxon>Arthropoda</taxon>
        <taxon>Chelicerata</taxon>
        <taxon>Arachnida</taxon>
        <taxon>Araneae</taxon>
        <taxon>Araneomorphae</taxon>
        <taxon>Entelegynae</taxon>
        <taxon>Araneoidea</taxon>
        <taxon>Araneidae</taxon>
        <taxon>Araneus</taxon>
    </lineage>
</organism>
<accession>A0A4Y2GC75</accession>
<dbReference type="Proteomes" id="UP000499080">
    <property type="component" value="Unassembled WGS sequence"/>
</dbReference>
<keyword evidence="2" id="KW-1185">Reference proteome</keyword>
<reference evidence="1 2" key="1">
    <citation type="journal article" date="2019" name="Sci. Rep.">
        <title>Orb-weaving spider Araneus ventricosus genome elucidates the spidroin gene catalogue.</title>
        <authorList>
            <person name="Kono N."/>
            <person name="Nakamura H."/>
            <person name="Ohtoshi R."/>
            <person name="Moran D.A.P."/>
            <person name="Shinohara A."/>
            <person name="Yoshida Y."/>
            <person name="Fujiwara M."/>
            <person name="Mori M."/>
            <person name="Tomita M."/>
            <person name="Arakawa K."/>
        </authorList>
    </citation>
    <scope>NUCLEOTIDE SEQUENCE [LARGE SCALE GENOMIC DNA]</scope>
</reference>
<name>A0A4Y2GC75_ARAVE</name>
<sequence length="129" mass="14271">MTTVFLHFSPLLHDAPCLPADSPVSPAQLLLQLINDCEPVILLLLPQRSIVLCTCLPADSPPPITVARNQSHLSHGNCINLMSVMHQDTQVVGLVAPMNCVSLQQKYRYKTKNVERMQYLILRIVGSSV</sequence>
<evidence type="ECO:0000313" key="1">
    <source>
        <dbReference type="EMBL" id="GBM50376.1"/>
    </source>
</evidence>
<comment type="caution">
    <text evidence="1">The sequence shown here is derived from an EMBL/GenBank/DDBJ whole genome shotgun (WGS) entry which is preliminary data.</text>
</comment>
<evidence type="ECO:0000313" key="2">
    <source>
        <dbReference type="Proteomes" id="UP000499080"/>
    </source>
</evidence>
<dbReference type="EMBL" id="BGPR01001296">
    <property type="protein sequence ID" value="GBM50376.1"/>
    <property type="molecule type" value="Genomic_DNA"/>
</dbReference>
<dbReference type="AlphaFoldDB" id="A0A4Y2GC75"/>
<gene>
    <name evidence="1" type="ORF">AVEN_128998_1</name>
</gene>